<feature type="compositionally biased region" description="Basic and acidic residues" evidence="1">
    <location>
        <begin position="125"/>
        <end position="142"/>
    </location>
</feature>
<feature type="compositionally biased region" description="Low complexity" evidence="1">
    <location>
        <begin position="143"/>
        <end position="152"/>
    </location>
</feature>
<name>A0A409YTJ9_9AGAR</name>
<dbReference type="AlphaFoldDB" id="A0A409YTJ9"/>
<sequence>MQVTPILCDFQQYPLLSTDEADQGVEVPTWTLVAKLDKTSYQSIHHEIPPHCIISRYITLSDQITMPPIPSTASSYTVPNRTHRTRSRVQPYPKMQYQVAQAAGTEDLTLISSPVASSLSNAVEESVRKERPISPPQDERLDAPLSASFQSPASPPSCRPFPVPVMSGQVHGFPFSNTGIGSAVIPATSTTTTPSSPSKPWTPNPKGETIMKLGPQEPQIQELKPTRMRHRLTNFNVPGPAK</sequence>
<proteinExistence type="predicted"/>
<accession>A0A409YTJ9</accession>
<dbReference type="Proteomes" id="UP000284842">
    <property type="component" value="Unassembled WGS sequence"/>
</dbReference>
<reference evidence="2 3" key="1">
    <citation type="journal article" date="2018" name="Evol. Lett.">
        <title>Horizontal gene cluster transfer increased hallucinogenic mushroom diversity.</title>
        <authorList>
            <person name="Reynolds H.T."/>
            <person name="Vijayakumar V."/>
            <person name="Gluck-Thaler E."/>
            <person name="Korotkin H.B."/>
            <person name="Matheny P.B."/>
            <person name="Slot J.C."/>
        </authorList>
    </citation>
    <scope>NUCLEOTIDE SEQUENCE [LARGE SCALE GENOMIC DNA]</scope>
    <source>
        <strain evidence="2 3">2629</strain>
    </source>
</reference>
<protein>
    <submittedName>
        <fullName evidence="2">Uncharacterized protein</fullName>
    </submittedName>
</protein>
<keyword evidence="3" id="KW-1185">Reference proteome</keyword>
<dbReference type="EMBL" id="NHTK01000675">
    <property type="protein sequence ID" value="PPR06320.1"/>
    <property type="molecule type" value="Genomic_DNA"/>
</dbReference>
<feature type="compositionally biased region" description="Low complexity" evidence="1">
    <location>
        <begin position="188"/>
        <end position="205"/>
    </location>
</feature>
<feature type="region of interest" description="Disordered" evidence="1">
    <location>
        <begin position="188"/>
        <end position="212"/>
    </location>
</feature>
<evidence type="ECO:0000256" key="1">
    <source>
        <dbReference type="SAM" id="MobiDB-lite"/>
    </source>
</evidence>
<organism evidence="2 3">
    <name type="scientific">Panaeolus cyanescens</name>
    <dbReference type="NCBI Taxonomy" id="181874"/>
    <lineage>
        <taxon>Eukaryota</taxon>
        <taxon>Fungi</taxon>
        <taxon>Dikarya</taxon>
        <taxon>Basidiomycota</taxon>
        <taxon>Agaricomycotina</taxon>
        <taxon>Agaricomycetes</taxon>
        <taxon>Agaricomycetidae</taxon>
        <taxon>Agaricales</taxon>
        <taxon>Agaricineae</taxon>
        <taxon>Galeropsidaceae</taxon>
        <taxon>Panaeolus</taxon>
    </lineage>
</organism>
<feature type="region of interest" description="Disordered" evidence="1">
    <location>
        <begin position="119"/>
        <end position="156"/>
    </location>
</feature>
<evidence type="ECO:0000313" key="2">
    <source>
        <dbReference type="EMBL" id="PPR06320.1"/>
    </source>
</evidence>
<gene>
    <name evidence="2" type="ORF">CVT24_001032</name>
</gene>
<evidence type="ECO:0000313" key="3">
    <source>
        <dbReference type="Proteomes" id="UP000284842"/>
    </source>
</evidence>
<comment type="caution">
    <text evidence="2">The sequence shown here is derived from an EMBL/GenBank/DDBJ whole genome shotgun (WGS) entry which is preliminary data.</text>
</comment>
<dbReference type="InParanoid" id="A0A409YTJ9"/>